<organism evidence="2 3">
    <name type="scientific">Pseudomonas syringae CC1557</name>
    <dbReference type="NCBI Taxonomy" id="1357279"/>
    <lineage>
        <taxon>Bacteria</taxon>
        <taxon>Pseudomonadati</taxon>
        <taxon>Pseudomonadota</taxon>
        <taxon>Gammaproteobacteria</taxon>
        <taxon>Pseudomonadales</taxon>
        <taxon>Pseudomonadaceae</taxon>
        <taxon>Pseudomonas</taxon>
        <taxon>Pseudomonas syringae</taxon>
    </lineage>
</organism>
<evidence type="ECO:0000313" key="3">
    <source>
        <dbReference type="Proteomes" id="UP000019089"/>
    </source>
</evidence>
<dbReference type="HOGENOM" id="CLU_2495538_0_0_6"/>
<dbReference type="KEGG" id="psyr:N018_07725"/>
<name>W0N398_PSESX</name>
<dbReference type="eggNOG" id="ENOG5031JR1">
    <property type="taxonomic scope" value="Bacteria"/>
</dbReference>
<sequence>MFKARFQIIFIIRVLTKKILAALIPLASLFSGVCWMNSASAQMTAIGASPAVAEALTRYSASLNQSAAVAAIFAGWFIAMALCVDD</sequence>
<evidence type="ECO:0000313" key="2">
    <source>
        <dbReference type="EMBL" id="AHG43521.1"/>
    </source>
</evidence>
<keyword evidence="1" id="KW-0472">Membrane</keyword>
<proteinExistence type="predicted"/>
<dbReference type="Proteomes" id="UP000019089">
    <property type="component" value="Chromosome"/>
</dbReference>
<reference evidence="2 3" key="1">
    <citation type="submission" date="2013-12" db="EMBL/GenBank/DDBJ databases">
        <title>Interactions Between Genome Architecture and Virulence Genes in Pseudomonas syringae, strain CC1557 as a model.</title>
        <authorList>
            <person name="Baltrus D."/>
            <person name="Hockett K."/>
            <person name="Karlsrud E."/>
            <person name="Dougherty K."/>
            <person name="Nishimura M."/>
        </authorList>
    </citation>
    <scope>NUCLEOTIDE SEQUENCE [LARGE SCALE GENOMIC DNA]</scope>
    <source>
        <strain evidence="2 3">CC1557</strain>
    </source>
</reference>
<protein>
    <submittedName>
        <fullName evidence="2">Uncharacterized protein</fullName>
    </submittedName>
</protein>
<dbReference type="EMBL" id="CP007014">
    <property type="protein sequence ID" value="AHG43521.1"/>
    <property type="molecule type" value="Genomic_DNA"/>
</dbReference>
<keyword evidence="1" id="KW-1133">Transmembrane helix</keyword>
<evidence type="ECO:0000256" key="1">
    <source>
        <dbReference type="SAM" id="Phobius"/>
    </source>
</evidence>
<gene>
    <name evidence="2" type="ORF">N018_07725</name>
</gene>
<accession>W0N398</accession>
<dbReference type="AlphaFoldDB" id="W0N398"/>
<feature type="transmembrane region" description="Helical" evidence="1">
    <location>
        <begin position="63"/>
        <end position="84"/>
    </location>
</feature>
<keyword evidence="1" id="KW-0812">Transmembrane</keyword>